<dbReference type="AlphaFoldDB" id="A0A2R5LHH5"/>
<feature type="compositionally biased region" description="Polar residues" evidence="1">
    <location>
        <begin position="72"/>
        <end position="82"/>
    </location>
</feature>
<dbReference type="PANTHER" id="PTHR13338">
    <property type="entry name" value="UPF0240 PROTEIN"/>
    <property type="match status" value="1"/>
</dbReference>
<evidence type="ECO:0008006" key="3">
    <source>
        <dbReference type="Google" id="ProtNLM"/>
    </source>
</evidence>
<name>A0A2R5LHH5_9ACAR</name>
<reference evidence="2" key="1">
    <citation type="submission" date="2018-03" db="EMBL/GenBank/DDBJ databases">
        <title>The relapsing fever spirochete Borrelia turicatae persists in the highly oxidative environment of its soft-bodied tick vector.</title>
        <authorList>
            <person name="Bourret T.J."/>
            <person name="Boyle W.K."/>
            <person name="Valenzuela J.G."/>
            <person name="Oliveira F."/>
            <person name="Lopez J.E."/>
        </authorList>
    </citation>
    <scope>NUCLEOTIDE SEQUENCE</scope>
    <source>
        <strain evidence="2">Kansas strain/isolate</strain>
        <tissue evidence="2">Salivary glands</tissue>
    </source>
</reference>
<feature type="region of interest" description="Disordered" evidence="1">
    <location>
        <begin position="191"/>
        <end position="217"/>
    </location>
</feature>
<evidence type="ECO:0000313" key="2">
    <source>
        <dbReference type="EMBL" id="MBY08980.1"/>
    </source>
</evidence>
<protein>
    <recommendedName>
        <fullName evidence="3">NADH dehydrogenase [ubiquinone] 1 alpha subcomplex assembly factor 4</fullName>
    </recommendedName>
</protein>
<dbReference type="EMBL" id="GGLE01004854">
    <property type="protein sequence ID" value="MBY08980.1"/>
    <property type="molecule type" value="Transcribed_RNA"/>
</dbReference>
<dbReference type="KEGG" id="oti:135401137"/>
<dbReference type="Pfam" id="PF06784">
    <property type="entry name" value="UPF0240"/>
    <property type="match status" value="1"/>
</dbReference>
<proteinExistence type="predicted"/>
<organism evidence="2">
    <name type="scientific">Ornithodoros turicata</name>
    <dbReference type="NCBI Taxonomy" id="34597"/>
    <lineage>
        <taxon>Eukaryota</taxon>
        <taxon>Metazoa</taxon>
        <taxon>Ecdysozoa</taxon>
        <taxon>Arthropoda</taxon>
        <taxon>Chelicerata</taxon>
        <taxon>Arachnida</taxon>
        <taxon>Acari</taxon>
        <taxon>Parasitiformes</taxon>
        <taxon>Ixodida</taxon>
        <taxon>Ixodoidea</taxon>
        <taxon>Argasidae</taxon>
        <taxon>Ornithodorinae</taxon>
        <taxon>Ornithodoros</taxon>
    </lineage>
</organism>
<dbReference type="InterPro" id="IPR009622">
    <property type="entry name" value="NDUFAF4"/>
</dbReference>
<dbReference type="GO" id="GO:0005739">
    <property type="term" value="C:mitochondrion"/>
    <property type="evidence" value="ECO:0007669"/>
    <property type="project" value="TreeGrafter"/>
</dbReference>
<evidence type="ECO:0000256" key="1">
    <source>
        <dbReference type="SAM" id="MobiDB-lite"/>
    </source>
</evidence>
<dbReference type="GeneID" id="135401137"/>
<dbReference type="PANTHER" id="PTHR13338:SF4">
    <property type="entry name" value="NADH DEHYDROGENASE [UBIQUINONE] 1 ALPHA SUBCOMPLEX ASSEMBLY FACTOR 4"/>
    <property type="match status" value="1"/>
</dbReference>
<accession>A0A2R5LHH5</accession>
<sequence length="217" mass="23890">MGNRIAAFLLRPIRDFNVENRAHRIISSEKPKAAPRHPTEAKFAAKAASVPEILGEKPDHLERLKGVKVVSSDVQPEETQGTVPPAGKSTRPLPHISKSPPQPEFGYHEPAVTPSGRITLRHATQMISDAAMDPQKWSAEALAMQFSLKKQDVEDILKYFRVYKVHVPKVDLPLLGKQILGITSMRQMVSAGKSNETRTNESASPADSTSEKTKEKG</sequence>
<dbReference type="GO" id="GO:0032981">
    <property type="term" value="P:mitochondrial respiratory chain complex I assembly"/>
    <property type="evidence" value="ECO:0007669"/>
    <property type="project" value="InterPro"/>
</dbReference>
<dbReference type="RefSeq" id="XP_064489413.1">
    <property type="nucleotide sequence ID" value="XM_064633343.1"/>
</dbReference>
<feature type="region of interest" description="Disordered" evidence="1">
    <location>
        <begin position="70"/>
        <end position="94"/>
    </location>
</feature>